<dbReference type="Proteomes" id="UP000095281">
    <property type="component" value="Unplaced"/>
</dbReference>
<keyword evidence="1" id="KW-1185">Reference proteome</keyword>
<evidence type="ECO:0000313" key="1">
    <source>
        <dbReference type="Proteomes" id="UP000095281"/>
    </source>
</evidence>
<dbReference type="WBParaSite" id="MhA1_Contig1031.frz3.gene9">
    <property type="protein sequence ID" value="MhA1_Contig1031.frz3.gene9"/>
    <property type="gene ID" value="MhA1_Contig1031.frz3.gene9"/>
</dbReference>
<organism evidence="1 2">
    <name type="scientific">Meloidogyne hapla</name>
    <name type="common">Root-knot nematode worm</name>
    <dbReference type="NCBI Taxonomy" id="6305"/>
    <lineage>
        <taxon>Eukaryota</taxon>
        <taxon>Metazoa</taxon>
        <taxon>Ecdysozoa</taxon>
        <taxon>Nematoda</taxon>
        <taxon>Chromadorea</taxon>
        <taxon>Rhabditida</taxon>
        <taxon>Tylenchina</taxon>
        <taxon>Tylenchomorpha</taxon>
        <taxon>Tylenchoidea</taxon>
        <taxon>Meloidogynidae</taxon>
        <taxon>Meloidogyninae</taxon>
        <taxon>Meloidogyne</taxon>
    </lineage>
</organism>
<sequence>MSNESSISINQNDDKILKEFSSKFISTISALSDDYKSGGSKKGWLLSDAVKQFDKDWHHNYSYYMEKLECENPLQLAEKLGSRVRVFLDGYNGWRVAPMKTLKNINVLNQIDSDIEKRKKRVRFADAPTCTEEISVLCEKMRRLAITKELLTFYDENNMEE</sequence>
<reference evidence="2" key="1">
    <citation type="submission" date="2016-11" db="UniProtKB">
        <authorList>
            <consortium name="WormBaseParasite"/>
        </authorList>
    </citation>
    <scope>IDENTIFICATION</scope>
</reference>
<accession>A0A1I8AWT2</accession>
<proteinExistence type="predicted"/>
<name>A0A1I8AWT2_MELHA</name>
<evidence type="ECO:0000313" key="2">
    <source>
        <dbReference type="WBParaSite" id="MhA1_Contig1031.frz3.gene9"/>
    </source>
</evidence>
<dbReference type="AlphaFoldDB" id="A0A1I8AWT2"/>
<protein>
    <submittedName>
        <fullName evidence="2">Uncharacterized protein</fullName>
    </submittedName>
</protein>